<feature type="compositionally biased region" description="Acidic residues" evidence="3">
    <location>
        <begin position="356"/>
        <end position="365"/>
    </location>
</feature>
<dbReference type="PANTHER" id="PTHR43201">
    <property type="entry name" value="ACYL-COA SYNTHETASE"/>
    <property type="match status" value="1"/>
</dbReference>
<evidence type="ECO:0000259" key="4">
    <source>
        <dbReference type="Pfam" id="PF00501"/>
    </source>
</evidence>
<dbReference type="Pfam" id="PF13193">
    <property type="entry name" value="AMP-binding_C"/>
    <property type="match status" value="1"/>
</dbReference>
<protein>
    <submittedName>
        <fullName evidence="6">Acyl--CoA ligase</fullName>
    </submittedName>
</protein>
<evidence type="ECO:0000313" key="6">
    <source>
        <dbReference type="EMBL" id="MDF9747507.1"/>
    </source>
</evidence>
<feature type="domain" description="AMP-dependent synthetase/ligase" evidence="4">
    <location>
        <begin position="24"/>
        <end position="381"/>
    </location>
</feature>
<dbReference type="PANTHER" id="PTHR43201:SF5">
    <property type="entry name" value="MEDIUM-CHAIN ACYL-COA LIGASE ACSF2, MITOCHONDRIAL"/>
    <property type="match status" value="1"/>
</dbReference>
<dbReference type="Gene3D" id="3.40.50.12780">
    <property type="entry name" value="N-terminal domain of ligase-like"/>
    <property type="match status" value="1"/>
</dbReference>
<dbReference type="AlphaFoldDB" id="A0A9Q4L6L3"/>
<dbReference type="InterPro" id="IPR000873">
    <property type="entry name" value="AMP-dep_synth/lig_dom"/>
</dbReference>
<dbReference type="Proteomes" id="UP001154061">
    <property type="component" value="Unassembled WGS sequence"/>
</dbReference>
<sequence>MELDIVSAETLLEPPYDGNVANLLERSIAEQPDAVAIEHAGETITYREFGDRVARFANGLRELGLEAGDRVGVYMPNGIPFCTVIWACCRAGVIASPLNPEYRRREIEYQLDDVDAEAVIVAGDANDYVVEAVAGLEAKIVSATPGGDHASLPDLASDANAAVADREDDDVLLQPYTSGTTGKPKGVLLTHRNFRVQIAQSVSSYSAGPIEGDGIIVLPMYHITGMIQMMASLCAGRTLHLLRPDQWDPERVLAKLDEHDIPAFTGVAAMFVDLLEAYEPDEHDLSTLIKAGQGGDKLPKPTQERFEEAFGVPLSEGYGLTETTATSHTIRWSSLGNRPGSVGQPVGHTRSKVVDEDGNEVGPGEEGEILIAGPQVMKGYYENPEANEAVFTEDGYFRTGDIGTRDADNYYYIKGREKEMILTAGYNVYPREIEDLLYEHPDIHEAAVFGLPDDRRGETVAAAITPKAGADLTEDDVEAYVLDELAPYKHPRVVEIRPELPKTGSGKIRKTTLKDEFLEERGIES</sequence>
<evidence type="ECO:0000256" key="3">
    <source>
        <dbReference type="SAM" id="MobiDB-lite"/>
    </source>
</evidence>
<dbReference type="RefSeq" id="WP_277523580.1">
    <property type="nucleotide sequence ID" value="NZ_JAMQOT010000007.1"/>
</dbReference>
<organism evidence="6 7">
    <name type="scientific">Natrinema salsiterrestre</name>
    <dbReference type="NCBI Taxonomy" id="2950540"/>
    <lineage>
        <taxon>Archaea</taxon>
        <taxon>Methanobacteriati</taxon>
        <taxon>Methanobacteriota</taxon>
        <taxon>Stenosarchaea group</taxon>
        <taxon>Halobacteria</taxon>
        <taxon>Halobacteriales</taxon>
        <taxon>Natrialbaceae</taxon>
        <taxon>Natrinema</taxon>
    </lineage>
</organism>
<feature type="domain" description="AMP-binding enzyme C-terminal" evidence="5">
    <location>
        <begin position="432"/>
        <end position="507"/>
    </location>
</feature>
<evidence type="ECO:0000256" key="1">
    <source>
        <dbReference type="ARBA" id="ARBA00006432"/>
    </source>
</evidence>
<dbReference type="EMBL" id="JAMQOT010000007">
    <property type="protein sequence ID" value="MDF9747507.1"/>
    <property type="molecule type" value="Genomic_DNA"/>
</dbReference>
<name>A0A9Q4L6L3_9EURY</name>
<evidence type="ECO:0000313" key="7">
    <source>
        <dbReference type="Proteomes" id="UP001154061"/>
    </source>
</evidence>
<proteinExistence type="inferred from homology"/>
<dbReference type="InterPro" id="IPR025110">
    <property type="entry name" value="AMP-bd_C"/>
</dbReference>
<keyword evidence="2 6" id="KW-0436">Ligase</keyword>
<keyword evidence="7" id="KW-1185">Reference proteome</keyword>
<feature type="region of interest" description="Disordered" evidence="3">
    <location>
        <begin position="333"/>
        <end position="365"/>
    </location>
</feature>
<evidence type="ECO:0000256" key="2">
    <source>
        <dbReference type="ARBA" id="ARBA00022598"/>
    </source>
</evidence>
<accession>A0A9Q4L6L3</accession>
<comment type="caution">
    <text evidence="6">The sequence shown here is derived from an EMBL/GenBank/DDBJ whole genome shotgun (WGS) entry which is preliminary data.</text>
</comment>
<comment type="similarity">
    <text evidence="1">Belongs to the ATP-dependent AMP-binding enzyme family.</text>
</comment>
<dbReference type="InterPro" id="IPR045851">
    <property type="entry name" value="AMP-bd_C_sf"/>
</dbReference>
<dbReference type="GO" id="GO:0031956">
    <property type="term" value="F:medium-chain fatty acid-CoA ligase activity"/>
    <property type="evidence" value="ECO:0007669"/>
    <property type="project" value="TreeGrafter"/>
</dbReference>
<dbReference type="GO" id="GO:0006631">
    <property type="term" value="P:fatty acid metabolic process"/>
    <property type="evidence" value="ECO:0007669"/>
    <property type="project" value="TreeGrafter"/>
</dbReference>
<dbReference type="Gene3D" id="3.30.300.30">
    <property type="match status" value="1"/>
</dbReference>
<dbReference type="InterPro" id="IPR042099">
    <property type="entry name" value="ANL_N_sf"/>
</dbReference>
<dbReference type="Pfam" id="PF00501">
    <property type="entry name" value="AMP-binding"/>
    <property type="match status" value="1"/>
</dbReference>
<gene>
    <name evidence="6" type="ORF">NDI89_18130</name>
</gene>
<evidence type="ECO:0000259" key="5">
    <source>
        <dbReference type="Pfam" id="PF13193"/>
    </source>
</evidence>
<dbReference type="SUPFAM" id="SSF56801">
    <property type="entry name" value="Acetyl-CoA synthetase-like"/>
    <property type="match status" value="1"/>
</dbReference>
<reference evidence="6" key="1">
    <citation type="submission" date="2022-06" db="EMBL/GenBank/DDBJ databases">
        <title>Natrinema sp. a new haloarchaeum isolate from saline soil.</title>
        <authorList>
            <person name="Strakova D."/>
            <person name="Galisteo C."/>
            <person name="Sanchez-Porro C."/>
            <person name="Ventosa A."/>
        </authorList>
    </citation>
    <scope>NUCLEOTIDE SEQUENCE</scope>
    <source>
        <strain evidence="6">S1CR25-10</strain>
    </source>
</reference>